<dbReference type="InterPro" id="IPR006175">
    <property type="entry name" value="YjgF/YER057c/UK114"/>
</dbReference>
<protein>
    <submittedName>
        <fullName evidence="1">RidA family protein</fullName>
    </submittedName>
</protein>
<dbReference type="InterPro" id="IPR035709">
    <property type="entry name" value="YoaB-like"/>
</dbReference>
<sequence length="116" mass="12219">MDIQRIGVTPRYADAVAYGGVVHAVEVPADERGDIAEQTRGLLSALEATLERAGSSKARLLTATVYLTDMADYDGFNAVWDAWLVPGCAPSRACVKVAGLARAGWRVEVVVSAAAV</sequence>
<gene>
    <name evidence="1" type="ORF">JY500_01650</name>
</gene>
<dbReference type="Proteomes" id="UP000663570">
    <property type="component" value="Chromosome"/>
</dbReference>
<dbReference type="PANTHER" id="PTHR47328">
    <property type="match status" value="1"/>
</dbReference>
<dbReference type="PANTHER" id="PTHR47328:SF1">
    <property type="entry name" value="RUTC FAMILY PROTEIN YOAB"/>
    <property type="match status" value="1"/>
</dbReference>
<dbReference type="Pfam" id="PF01042">
    <property type="entry name" value="Ribonuc_L-PSP"/>
    <property type="match status" value="1"/>
</dbReference>
<keyword evidence="2" id="KW-1185">Reference proteome</keyword>
<dbReference type="CDD" id="cd06150">
    <property type="entry name" value="YjgF_YER057c_UK114_like_2"/>
    <property type="match status" value="1"/>
</dbReference>
<dbReference type="SUPFAM" id="SSF55298">
    <property type="entry name" value="YjgF-like"/>
    <property type="match status" value="1"/>
</dbReference>
<evidence type="ECO:0000313" key="1">
    <source>
        <dbReference type="EMBL" id="QSI77386.1"/>
    </source>
</evidence>
<name>A0ABX7M905_9RHOO</name>
<dbReference type="RefSeq" id="WP_206254843.1">
    <property type="nucleotide sequence ID" value="NZ_CP071060.1"/>
</dbReference>
<dbReference type="Gene3D" id="3.30.1330.40">
    <property type="entry name" value="RutC-like"/>
    <property type="match status" value="1"/>
</dbReference>
<dbReference type="InterPro" id="IPR035959">
    <property type="entry name" value="RutC-like_sf"/>
</dbReference>
<evidence type="ECO:0000313" key="2">
    <source>
        <dbReference type="Proteomes" id="UP000663570"/>
    </source>
</evidence>
<organism evidence="1 2">
    <name type="scientific">Niveibacterium microcysteis</name>
    <dbReference type="NCBI Taxonomy" id="2811415"/>
    <lineage>
        <taxon>Bacteria</taxon>
        <taxon>Pseudomonadati</taxon>
        <taxon>Pseudomonadota</taxon>
        <taxon>Betaproteobacteria</taxon>
        <taxon>Rhodocyclales</taxon>
        <taxon>Rhodocyclaceae</taxon>
        <taxon>Niveibacterium</taxon>
    </lineage>
</organism>
<proteinExistence type="predicted"/>
<accession>A0ABX7M905</accession>
<dbReference type="EMBL" id="CP071060">
    <property type="protein sequence ID" value="QSI77386.1"/>
    <property type="molecule type" value="Genomic_DNA"/>
</dbReference>
<reference evidence="1 2" key="1">
    <citation type="submission" date="2021-02" db="EMBL/GenBank/DDBJ databases">
        <title>Niveibacterium changnyeongensis HC41.</title>
        <authorList>
            <person name="Kang M."/>
        </authorList>
    </citation>
    <scope>NUCLEOTIDE SEQUENCE [LARGE SCALE GENOMIC DNA]</scope>
    <source>
        <strain evidence="1 2">HC41</strain>
    </source>
</reference>